<dbReference type="Gene3D" id="3.40.50.10190">
    <property type="entry name" value="BRCT domain"/>
    <property type="match status" value="1"/>
</dbReference>
<evidence type="ECO:0000256" key="1">
    <source>
        <dbReference type="SAM" id="MobiDB-lite"/>
    </source>
</evidence>
<dbReference type="OrthoDB" id="3267102at2759"/>
<dbReference type="PROSITE" id="PS50172">
    <property type="entry name" value="BRCT"/>
    <property type="match status" value="1"/>
</dbReference>
<gene>
    <name evidence="3" type="ORF">BD410DRAFT_834679</name>
</gene>
<proteinExistence type="predicted"/>
<keyword evidence="4" id="KW-1185">Reference proteome</keyword>
<reference evidence="3 4" key="1">
    <citation type="submission" date="2018-06" db="EMBL/GenBank/DDBJ databases">
        <title>A transcriptomic atlas of mushroom development highlights an independent origin of complex multicellularity.</title>
        <authorList>
            <consortium name="DOE Joint Genome Institute"/>
            <person name="Krizsan K."/>
            <person name="Almasi E."/>
            <person name="Merenyi Z."/>
            <person name="Sahu N."/>
            <person name="Viragh M."/>
            <person name="Koszo T."/>
            <person name="Mondo S."/>
            <person name="Kiss B."/>
            <person name="Balint B."/>
            <person name="Kues U."/>
            <person name="Barry K."/>
            <person name="Hegedus J.C."/>
            <person name="Henrissat B."/>
            <person name="Johnson J."/>
            <person name="Lipzen A."/>
            <person name="Ohm R."/>
            <person name="Nagy I."/>
            <person name="Pangilinan J."/>
            <person name="Yan J."/>
            <person name="Xiong Y."/>
            <person name="Grigoriev I.V."/>
            <person name="Hibbett D.S."/>
            <person name="Nagy L.G."/>
        </authorList>
    </citation>
    <scope>NUCLEOTIDE SEQUENCE [LARGE SCALE GENOMIC DNA]</scope>
    <source>
        <strain evidence="3 4">SZMC22713</strain>
    </source>
</reference>
<dbReference type="InterPro" id="IPR036420">
    <property type="entry name" value="BRCT_dom_sf"/>
</dbReference>
<evidence type="ECO:0000313" key="3">
    <source>
        <dbReference type="EMBL" id="TDL28612.1"/>
    </source>
</evidence>
<feature type="region of interest" description="Disordered" evidence="1">
    <location>
        <begin position="136"/>
        <end position="164"/>
    </location>
</feature>
<feature type="domain" description="BRCT" evidence="2">
    <location>
        <begin position="389"/>
        <end position="460"/>
    </location>
</feature>
<protein>
    <recommendedName>
        <fullName evidence="2">BRCT domain-containing protein</fullName>
    </recommendedName>
</protein>
<evidence type="ECO:0000259" key="2">
    <source>
        <dbReference type="PROSITE" id="PS50172"/>
    </source>
</evidence>
<feature type="compositionally biased region" description="Polar residues" evidence="1">
    <location>
        <begin position="338"/>
        <end position="366"/>
    </location>
</feature>
<feature type="region of interest" description="Disordered" evidence="1">
    <location>
        <begin position="460"/>
        <end position="494"/>
    </location>
</feature>
<feature type="region of interest" description="Disordered" evidence="1">
    <location>
        <begin position="597"/>
        <end position="623"/>
    </location>
</feature>
<evidence type="ECO:0000313" key="4">
    <source>
        <dbReference type="Proteomes" id="UP000294933"/>
    </source>
</evidence>
<feature type="region of interest" description="Disordered" evidence="1">
    <location>
        <begin position="279"/>
        <end position="366"/>
    </location>
</feature>
<name>A0A4Y7QNH0_9AGAM</name>
<dbReference type="STRING" id="50990.A0A4Y7QNH0"/>
<feature type="compositionally biased region" description="Basic and acidic residues" evidence="1">
    <location>
        <begin position="475"/>
        <end position="486"/>
    </location>
</feature>
<organism evidence="3 4">
    <name type="scientific">Rickenella mellea</name>
    <dbReference type="NCBI Taxonomy" id="50990"/>
    <lineage>
        <taxon>Eukaryota</taxon>
        <taxon>Fungi</taxon>
        <taxon>Dikarya</taxon>
        <taxon>Basidiomycota</taxon>
        <taxon>Agaricomycotina</taxon>
        <taxon>Agaricomycetes</taxon>
        <taxon>Hymenochaetales</taxon>
        <taxon>Rickenellaceae</taxon>
        <taxon>Rickenella</taxon>
    </lineage>
</organism>
<dbReference type="AlphaFoldDB" id="A0A4Y7QNH0"/>
<feature type="compositionally biased region" description="Basic and acidic residues" evidence="1">
    <location>
        <begin position="294"/>
        <end position="304"/>
    </location>
</feature>
<dbReference type="Proteomes" id="UP000294933">
    <property type="component" value="Unassembled WGS sequence"/>
</dbReference>
<dbReference type="EMBL" id="ML170157">
    <property type="protein sequence ID" value="TDL28612.1"/>
    <property type="molecule type" value="Genomic_DNA"/>
</dbReference>
<sequence length="691" mass="77372">MAAEASSQPANPEYPSIFVDNTGKPLPVIVEPNGVKENVPKLVRTLRRLGAEICHDLSVAHIILVDPQTKEGRKSIRDWGIDPTKAVLDFSWVNKCVKAGHALLENERWGGCGDLECGNLSEDEEEDQVETAIGKTFLPTPRPTPTEIFAPSRPAKRQKTEDESANRIGATVVDDLPIESEHLLYPHSPTQSATLGPRITSPPPESANLPSRFMSQALVPADSMIQPQQQQWEMMWAMMQNFSQWNGHQNYHPHNSTMPPMPPMPIPFNPFPAFTQNSFPPFPQPFPSQPPTLEPERESIERQLDPYSVAASNTNNWKVPLTPQRDDTFTSKRRRSNSPRPTEVSGSFLSPDRLSSNASTTSSDDQSVQIFVTRKGKPMLFFLQVDIRNRMQILQQIKKYGGKITSDIDMADFVILATQGTSFPKLLKETALAKKVALRGSFVQACIDATSIVDQQDFIIEKAPTPKQKGRPRKPKESRSSPDEKKPKSRSSHLKLAQDVLYDVSRRSRSPTPPTVITSASNGKNAYTAEDREYICRYGHWALRRHPNMSIWNLANEISTRAKTHSASSWQQFIYREKVAIEEIRAKILSELGLNNDSSTANDDTFEEDGHSGGDVNTSPTSEDVTRDLDAIVSFFSALPEGSDEELWKALAKQHPCQSESSWELFYEARKPEIDAMVMKEVEEREASGVQ</sequence>
<dbReference type="VEuPathDB" id="FungiDB:BD410DRAFT_834679"/>
<dbReference type="InterPro" id="IPR001357">
    <property type="entry name" value="BRCT_dom"/>
</dbReference>
<feature type="compositionally biased region" description="Pro residues" evidence="1">
    <location>
        <begin position="280"/>
        <end position="293"/>
    </location>
</feature>
<accession>A0A4Y7QNH0</accession>